<gene>
    <name evidence="1" type="ORF">D1639_08350</name>
</gene>
<accession>A0A7C9KCD5</accession>
<sequence length="109" mass="11604">MRAVVSERLARAMRRKRRRAIVLDVAFCRSCGGAVGQLHARLAGEEEAARLLEGGARRIPCEEKSGATLVVADGPAELLVANPRIELDEVVRVDTGMLGAAELAVTGAR</sequence>
<name>A0A7C9KCD5_9BACT</name>
<proteinExistence type="predicted"/>
<evidence type="ECO:0000313" key="1">
    <source>
        <dbReference type="EMBL" id="NBI35033.1"/>
    </source>
</evidence>
<dbReference type="AlphaFoldDB" id="A0A7C9KCD5"/>
<organism evidence="1">
    <name type="scientific">Muribaculaceae bacterium Z82</name>
    <dbReference type="NCBI Taxonomy" id="2304548"/>
    <lineage>
        <taxon>Bacteria</taxon>
        <taxon>Pseudomonadati</taxon>
        <taxon>Bacteroidota</taxon>
        <taxon>Bacteroidia</taxon>
        <taxon>Bacteroidales</taxon>
        <taxon>Muribaculaceae</taxon>
    </lineage>
</organism>
<dbReference type="EMBL" id="QWKH01000067">
    <property type="protein sequence ID" value="NBI35033.1"/>
    <property type="molecule type" value="Genomic_DNA"/>
</dbReference>
<reference evidence="1" key="1">
    <citation type="submission" date="2018-08" db="EMBL/GenBank/DDBJ databases">
        <title>Murine metabolic-syndrome-specific gut microbial biobank.</title>
        <authorList>
            <person name="Liu C."/>
        </authorList>
    </citation>
    <scope>NUCLEOTIDE SEQUENCE [LARGE SCALE GENOMIC DNA]</scope>
    <source>
        <strain evidence="1">Z82</strain>
    </source>
</reference>
<protein>
    <submittedName>
        <fullName evidence="1">Uncharacterized protein</fullName>
    </submittedName>
</protein>
<comment type="caution">
    <text evidence="1">The sequence shown here is derived from an EMBL/GenBank/DDBJ whole genome shotgun (WGS) entry which is preliminary data.</text>
</comment>